<dbReference type="OrthoDB" id="5244108at2"/>
<evidence type="ECO:0000256" key="2">
    <source>
        <dbReference type="PIRSR" id="PIRSR006386-1"/>
    </source>
</evidence>
<dbReference type="GO" id="GO:1901170">
    <property type="term" value="P:naphthalene catabolic process"/>
    <property type="evidence" value="ECO:0007669"/>
    <property type="project" value="InterPro"/>
</dbReference>
<gene>
    <name evidence="4" type="ORF">MED92_13276</name>
</gene>
<name>A0A7U8C538_NEPCE</name>
<dbReference type="CDD" id="cd03022">
    <property type="entry name" value="DsbA_HCCA_Iso"/>
    <property type="match status" value="1"/>
</dbReference>
<comment type="similarity">
    <text evidence="1">Belongs to the GST superfamily. NadH family.</text>
</comment>
<evidence type="ECO:0000313" key="5">
    <source>
        <dbReference type="Proteomes" id="UP000002171"/>
    </source>
</evidence>
<dbReference type="PANTHER" id="PTHR42943:SF13">
    <property type="entry name" value="GLUTATHIONE S-TRANSFERASE KAPPA-RELATED"/>
    <property type="match status" value="1"/>
</dbReference>
<dbReference type="PANTHER" id="PTHR42943">
    <property type="entry name" value="GLUTATHIONE S-TRANSFERASE KAPPA"/>
    <property type="match status" value="1"/>
</dbReference>
<dbReference type="InterPro" id="IPR051924">
    <property type="entry name" value="GST_Kappa/NadH"/>
</dbReference>
<dbReference type="SUPFAM" id="SSF52833">
    <property type="entry name" value="Thioredoxin-like"/>
    <property type="match status" value="1"/>
</dbReference>
<dbReference type="InterPro" id="IPR036249">
    <property type="entry name" value="Thioredoxin-like_sf"/>
</dbReference>
<dbReference type="Proteomes" id="UP000002171">
    <property type="component" value="Unassembled WGS sequence"/>
</dbReference>
<keyword evidence="5" id="KW-1185">Reference proteome</keyword>
<proteinExistence type="inferred from homology"/>
<feature type="active site" description="Nucleophile" evidence="2">
    <location>
        <position position="13"/>
    </location>
</feature>
<dbReference type="InterPro" id="IPR044087">
    <property type="entry name" value="NahD-like"/>
</dbReference>
<reference evidence="4 5" key="1">
    <citation type="submission" date="2006-02" db="EMBL/GenBank/DDBJ databases">
        <authorList>
            <person name="Pinhassi J."/>
            <person name="Pedros-Alio C."/>
            <person name="Ferriera S."/>
            <person name="Johnson J."/>
            <person name="Kravitz S."/>
            <person name="Halpern A."/>
            <person name="Remington K."/>
            <person name="Beeson K."/>
            <person name="Tran B."/>
            <person name="Rogers Y.-H."/>
            <person name="Friedman R."/>
            <person name="Venter J.C."/>
        </authorList>
    </citation>
    <scope>NUCLEOTIDE SEQUENCE [LARGE SCALE GENOMIC DNA]</scope>
    <source>
        <strain evidence="4 5">MED92</strain>
    </source>
</reference>
<comment type="catalytic activity">
    <reaction evidence="1">
        <text>2-hydroxychromene-2-carboxylate = (3E)-4-(2-hydroxyphenyl)-2-oxobut-3-enoate</text>
        <dbReference type="Rhea" id="RHEA:27401"/>
        <dbReference type="ChEBI" id="CHEBI:59350"/>
        <dbReference type="ChEBI" id="CHEBI:59353"/>
        <dbReference type="EC" id="5.99.1.4"/>
    </reaction>
</comment>
<dbReference type="InterPro" id="IPR001853">
    <property type="entry name" value="DSBA-like_thioredoxin_dom"/>
</dbReference>
<dbReference type="InterPro" id="IPR014440">
    <property type="entry name" value="HCCAis_GSTk"/>
</dbReference>
<protein>
    <recommendedName>
        <fullName evidence="1">2-hydroxychromene-2-carboxylate isomerase</fullName>
        <ecNumber evidence="1">5.99.1.4</ecNumber>
    </recommendedName>
</protein>
<feature type="domain" description="DSBA-like thioredoxin" evidence="3">
    <location>
        <begin position="5"/>
        <end position="197"/>
    </location>
</feature>
<dbReference type="GO" id="GO:0004602">
    <property type="term" value="F:glutathione peroxidase activity"/>
    <property type="evidence" value="ECO:0007669"/>
    <property type="project" value="TreeGrafter"/>
</dbReference>
<sequence length="199" mass="22214">MKQSIDYYFTSLSPFTYLGHTRFLELAKQAQAEISYKPFIISQVFANSGAVALKDRPKPRQAYRLVELERWGRKRNLPLTLHPAYFPVDPSLADRCIITLQSTGQDAGAFLGRVLAACWAEEQDIADSNVIQGILDSLGLDSAGLMKQAESAEVQSVYEQNTQDAIDQGVLGAPSYLLDVEQFWGQDRLELLEDKLKGL</sequence>
<evidence type="ECO:0000259" key="3">
    <source>
        <dbReference type="Pfam" id="PF01323"/>
    </source>
</evidence>
<dbReference type="EMBL" id="AAOW01000007">
    <property type="protein sequence ID" value="EAR61628.1"/>
    <property type="molecule type" value="Genomic_DNA"/>
</dbReference>
<dbReference type="Gene3D" id="3.40.30.10">
    <property type="entry name" value="Glutaredoxin"/>
    <property type="match status" value="1"/>
</dbReference>
<dbReference type="AlphaFoldDB" id="A0A7U8C538"/>
<dbReference type="PIRSF" id="PIRSF006386">
    <property type="entry name" value="HCCAis_GSTk"/>
    <property type="match status" value="1"/>
</dbReference>
<accession>A0A7U8C538</accession>
<dbReference type="RefSeq" id="WP_007020225.1">
    <property type="nucleotide sequence ID" value="NZ_CH724125.1"/>
</dbReference>
<dbReference type="GO" id="GO:0018845">
    <property type="term" value="F:2-hydroxychromene-2-carboxylate isomerase activity"/>
    <property type="evidence" value="ECO:0007669"/>
    <property type="project" value="UniProtKB-UniRule"/>
</dbReference>
<organism evidence="4 5">
    <name type="scientific">Neptuniibacter caesariensis</name>
    <dbReference type="NCBI Taxonomy" id="207954"/>
    <lineage>
        <taxon>Bacteria</taxon>
        <taxon>Pseudomonadati</taxon>
        <taxon>Pseudomonadota</taxon>
        <taxon>Gammaproteobacteria</taxon>
        <taxon>Oceanospirillales</taxon>
        <taxon>Oceanospirillaceae</taxon>
        <taxon>Neptuniibacter</taxon>
    </lineage>
</organism>
<dbReference type="EC" id="5.99.1.4" evidence="1"/>
<dbReference type="Pfam" id="PF01323">
    <property type="entry name" value="DSBA"/>
    <property type="match status" value="1"/>
</dbReference>
<comment type="caution">
    <text evidence="4">The sequence shown here is derived from an EMBL/GenBank/DDBJ whole genome shotgun (WGS) entry which is preliminary data.</text>
</comment>
<dbReference type="GO" id="GO:0006749">
    <property type="term" value="P:glutathione metabolic process"/>
    <property type="evidence" value="ECO:0007669"/>
    <property type="project" value="TreeGrafter"/>
</dbReference>
<keyword evidence="1" id="KW-0413">Isomerase</keyword>
<evidence type="ECO:0000256" key="1">
    <source>
        <dbReference type="PIRNR" id="PIRNR006386"/>
    </source>
</evidence>
<evidence type="ECO:0000313" key="4">
    <source>
        <dbReference type="EMBL" id="EAR61628.1"/>
    </source>
</evidence>
<dbReference type="GO" id="GO:0004364">
    <property type="term" value="F:glutathione transferase activity"/>
    <property type="evidence" value="ECO:0007669"/>
    <property type="project" value="TreeGrafter"/>
</dbReference>